<proteinExistence type="predicted"/>
<dbReference type="EMBL" id="QXTE01000039">
    <property type="protein sequence ID" value="TFK10626.1"/>
    <property type="molecule type" value="Genomic_DNA"/>
</dbReference>
<evidence type="ECO:0000313" key="2">
    <source>
        <dbReference type="EMBL" id="TFK10626.1"/>
    </source>
</evidence>
<organism evidence="2 3">
    <name type="scientific">Platysternon megacephalum</name>
    <name type="common">big-headed turtle</name>
    <dbReference type="NCBI Taxonomy" id="55544"/>
    <lineage>
        <taxon>Eukaryota</taxon>
        <taxon>Metazoa</taxon>
        <taxon>Chordata</taxon>
        <taxon>Craniata</taxon>
        <taxon>Vertebrata</taxon>
        <taxon>Euteleostomi</taxon>
        <taxon>Archelosauria</taxon>
        <taxon>Testudinata</taxon>
        <taxon>Testudines</taxon>
        <taxon>Cryptodira</taxon>
        <taxon>Durocryptodira</taxon>
        <taxon>Testudinoidea</taxon>
        <taxon>Platysternidae</taxon>
        <taxon>Platysternon</taxon>
    </lineage>
</organism>
<reference evidence="2 3" key="1">
    <citation type="submission" date="2019-04" db="EMBL/GenBank/DDBJ databases">
        <title>Draft genome of the big-headed turtle Platysternon megacephalum.</title>
        <authorList>
            <person name="Gong S."/>
        </authorList>
    </citation>
    <scope>NUCLEOTIDE SEQUENCE [LARGE SCALE GENOMIC DNA]</scope>
    <source>
        <strain evidence="2">DO16091913</strain>
        <tissue evidence="2">Muscle</tissue>
    </source>
</reference>
<evidence type="ECO:0000313" key="3">
    <source>
        <dbReference type="Proteomes" id="UP000297703"/>
    </source>
</evidence>
<dbReference type="AlphaFoldDB" id="A0A4D9EK97"/>
<name>A0A4D9EK97_9SAUR</name>
<feature type="region of interest" description="Disordered" evidence="1">
    <location>
        <begin position="1"/>
        <end position="136"/>
    </location>
</feature>
<reference evidence="2 3" key="2">
    <citation type="submission" date="2019-04" db="EMBL/GenBank/DDBJ databases">
        <title>The genome sequence of big-headed turtle.</title>
        <authorList>
            <person name="Gong S."/>
        </authorList>
    </citation>
    <scope>NUCLEOTIDE SEQUENCE [LARGE SCALE GENOMIC DNA]</scope>
    <source>
        <strain evidence="2">DO16091913</strain>
        <tissue evidence="2">Muscle</tissue>
    </source>
</reference>
<accession>A0A4D9EK97</accession>
<dbReference type="Proteomes" id="UP000297703">
    <property type="component" value="Unassembled WGS sequence"/>
</dbReference>
<comment type="caution">
    <text evidence="2">The sequence shown here is derived from an EMBL/GenBank/DDBJ whole genome shotgun (WGS) entry which is preliminary data.</text>
</comment>
<protein>
    <submittedName>
        <fullName evidence="2">Ankyrin repeat and SOCS box protein 11</fullName>
    </submittedName>
</protein>
<gene>
    <name evidence="2" type="ORF">DR999_PMT06026</name>
</gene>
<sequence length="166" mass="17123">MPCRGLGRGQRHPLRVNDPEPPCGNWGGPGGGRLHPRAGEDCGQIAKATGQGLSPAKQPSWQESHPRTALGEGTRPSGYSDLAGERGREPRQARVPAANGCTSGGSFPGPGVQTQPLPPSWAHSGTSHGHHASVLPPRGVVDVQPVPQGCPMPAPAWLLAAKGQIC</sequence>
<feature type="compositionally biased region" description="Basic and acidic residues" evidence="1">
    <location>
        <begin position="83"/>
        <end position="92"/>
    </location>
</feature>
<evidence type="ECO:0000256" key="1">
    <source>
        <dbReference type="SAM" id="MobiDB-lite"/>
    </source>
</evidence>
<keyword evidence="3" id="KW-1185">Reference proteome</keyword>